<comment type="caution">
    <text evidence="2">The sequence shown here is derived from an EMBL/GenBank/DDBJ whole genome shotgun (WGS) entry which is preliminary data.</text>
</comment>
<evidence type="ECO:0000313" key="2">
    <source>
        <dbReference type="EMBL" id="PSM52361.1"/>
    </source>
</evidence>
<accession>A0A2P8R1J6</accession>
<dbReference type="AlphaFoldDB" id="A0A2P8R1J6"/>
<evidence type="ECO:0000256" key="1">
    <source>
        <dbReference type="SAM" id="Phobius"/>
    </source>
</evidence>
<proteinExistence type="predicted"/>
<evidence type="ECO:0000313" key="3">
    <source>
        <dbReference type="Proteomes" id="UP000240535"/>
    </source>
</evidence>
<feature type="transmembrane region" description="Helical" evidence="1">
    <location>
        <begin position="14"/>
        <end position="36"/>
    </location>
</feature>
<reference evidence="3" key="1">
    <citation type="submission" date="2017-10" db="EMBL/GenBank/DDBJ databases">
        <title>Campylobacter species from seals.</title>
        <authorList>
            <person name="Gilbert M.J."/>
            <person name="Zomer A.L."/>
            <person name="Timmerman A.J."/>
            <person name="Duim B."/>
            <person name="Wagenaar J.A."/>
        </authorList>
    </citation>
    <scope>NUCLEOTIDE SEQUENCE [LARGE SCALE GENOMIC DNA]</scope>
    <source>
        <strain evidence="3">17S00004-5</strain>
    </source>
</reference>
<keyword evidence="3" id="KW-1185">Reference proteome</keyword>
<gene>
    <name evidence="2" type="ORF">CQ405_04745</name>
</gene>
<dbReference type="Proteomes" id="UP000240535">
    <property type="component" value="Unassembled WGS sequence"/>
</dbReference>
<dbReference type="EMBL" id="PDHH01000003">
    <property type="protein sequence ID" value="PSM52361.1"/>
    <property type="molecule type" value="Genomic_DNA"/>
</dbReference>
<protein>
    <submittedName>
        <fullName evidence="2">Uncharacterized protein</fullName>
    </submittedName>
</protein>
<organism evidence="2 3">
    <name type="scientific">Campylobacter blaseri</name>
    <dbReference type="NCBI Taxonomy" id="2042961"/>
    <lineage>
        <taxon>Bacteria</taxon>
        <taxon>Pseudomonadati</taxon>
        <taxon>Campylobacterota</taxon>
        <taxon>Epsilonproteobacteria</taxon>
        <taxon>Campylobacterales</taxon>
        <taxon>Campylobacteraceae</taxon>
        <taxon>Campylobacter</taxon>
    </lineage>
</organism>
<sequence length="72" mass="8386">MNGWDLNPQHRRHLPSVVTLPFCKGFTSSFIVFIILPKTEFKVKKMSLTNYMVTVGKVGRIENDKSEYIKIR</sequence>
<name>A0A2P8R1J6_9BACT</name>
<keyword evidence="1" id="KW-0812">Transmembrane</keyword>
<keyword evidence="1" id="KW-1133">Transmembrane helix</keyword>
<keyword evidence="1" id="KW-0472">Membrane</keyword>